<dbReference type="EMBL" id="NOXV01000032">
    <property type="protein sequence ID" value="OYQ49734.1"/>
    <property type="molecule type" value="Genomic_DNA"/>
</dbReference>
<evidence type="ECO:0000313" key="2">
    <source>
        <dbReference type="Proteomes" id="UP000216605"/>
    </source>
</evidence>
<reference evidence="1 2" key="1">
    <citation type="submission" date="2017-07" db="EMBL/GenBank/DDBJ databases">
        <title>Flavobacterium cyanobacteriorum sp. nov., isolated from cyanobacterial aggregates in a eutrophic lake.</title>
        <authorList>
            <person name="Cai H."/>
        </authorList>
    </citation>
    <scope>NUCLEOTIDE SEQUENCE [LARGE SCALE GENOMIC DNA]</scope>
    <source>
        <strain evidence="1 2">TH021</strain>
    </source>
</reference>
<accession>A0A256A9A0</accession>
<organism evidence="1 2">
    <name type="scientific">Flavobacterium cyanobacteriorum</name>
    <dbReference type="NCBI Taxonomy" id="2022802"/>
    <lineage>
        <taxon>Bacteria</taxon>
        <taxon>Pseudomonadati</taxon>
        <taxon>Bacteroidota</taxon>
        <taxon>Flavobacteriia</taxon>
        <taxon>Flavobacteriales</taxon>
        <taxon>Flavobacteriaceae</taxon>
        <taxon>Flavobacterium</taxon>
    </lineage>
</organism>
<name>A0A256A9A0_9FLAO</name>
<dbReference type="Proteomes" id="UP000216605">
    <property type="component" value="Unassembled WGS sequence"/>
</dbReference>
<evidence type="ECO:0000313" key="1">
    <source>
        <dbReference type="EMBL" id="OYQ49734.1"/>
    </source>
</evidence>
<proteinExistence type="predicted"/>
<dbReference type="RefSeq" id="WP_094411443.1">
    <property type="nucleotide sequence ID" value="NZ_NOXV01000032.1"/>
</dbReference>
<dbReference type="OrthoDB" id="884440at2"/>
<gene>
    <name evidence="1" type="ORF">CHU92_00260</name>
</gene>
<protein>
    <submittedName>
        <fullName evidence="1">Uncharacterized protein</fullName>
    </submittedName>
</protein>
<dbReference type="AlphaFoldDB" id="A0A256A9A0"/>
<keyword evidence="2" id="KW-1185">Reference proteome</keyword>
<sequence length="131" mass="15306">MIYKYKTPQDAITSLEIAYTNKDDEAILNSKDFETEARLILEQANYNYDLNDSELITETAELLKLSLIQNLQENGYPNFNSVKRNFSNFEEVEKDLYTIIEELIYPDGTKLINKIYMTCKSSLWKVALIEE</sequence>
<comment type="caution">
    <text evidence="1">The sequence shown here is derived from an EMBL/GenBank/DDBJ whole genome shotgun (WGS) entry which is preliminary data.</text>
</comment>